<evidence type="ECO:0000259" key="6">
    <source>
        <dbReference type="PROSITE" id="PS50850"/>
    </source>
</evidence>
<gene>
    <name evidence="7" type="ORF">WOLCODRAFT_78218</name>
</gene>
<organism evidence="7 8">
    <name type="scientific">Wolfiporia cocos (strain MD-104)</name>
    <name type="common">Brown rot fungus</name>
    <dbReference type="NCBI Taxonomy" id="742152"/>
    <lineage>
        <taxon>Eukaryota</taxon>
        <taxon>Fungi</taxon>
        <taxon>Dikarya</taxon>
        <taxon>Basidiomycota</taxon>
        <taxon>Agaricomycotina</taxon>
        <taxon>Agaricomycetes</taxon>
        <taxon>Polyporales</taxon>
        <taxon>Phaeolaceae</taxon>
        <taxon>Wolfiporia</taxon>
    </lineage>
</organism>
<feature type="transmembrane region" description="Helical" evidence="5">
    <location>
        <begin position="366"/>
        <end position="384"/>
    </location>
</feature>
<protein>
    <submittedName>
        <fullName evidence="7">MFS Git1p-like glycerophosphoinositol permease</fullName>
    </submittedName>
</protein>
<dbReference type="Pfam" id="PF00083">
    <property type="entry name" value="Sugar_tr"/>
    <property type="match status" value="2"/>
</dbReference>
<dbReference type="SUPFAM" id="SSF103473">
    <property type="entry name" value="MFS general substrate transporter"/>
    <property type="match status" value="1"/>
</dbReference>
<dbReference type="PROSITE" id="PS50850">
    <property type="entry name" value="MFS"/>
    <property type="match status" value="1"/>
</dbReference>
<feature type="transmembrane region" description="Helical" evidence="5">
    <location>
        <begin position="104"/>
        <end position="126"/>
    </location>
</feature>
<accession>A0A2H3JXS4</accession>
<dbReference type="OrthoDB" id="2153661at2759"/>
<sequence>MAATTTYMAIFAAAFGLLSDGYHNNLMTMTNVVFKRLYPSGYTTSVSTRVSNALLVGEIIGQVLLGLICDRIGRKAGLVLTTLLIVVGATLCTAAYGAHEDPYTLFWLMTIGRGITGVGTGGEYPASSVSAIEAIHERSAENRASVYILVTDFPLVIGGPLTASVFLIVLSALGQGRLGAVWSVCFGVGMVFPLAVFAFRMRMLSSKLYSDSAIKRRVPYTLAIRKYWRALLGTCGAWMIFDFIYYPNAIFSATIISSVTANRDLRSVAEWQLLLGIIALPGVFIGILLCNYLGRRNTASFQMILGFSGYVIFGLIIGLAYERLVKIMPLFVIFYGLMASMGNLGPGNMTLVVSAESYPTSIRGTCFGLSAALGKTGAAIGTQVFTPIQDSLGQKWTFIVAAIFGILGMLVTYFFVPDKRGLDLACEDEEFLKYLSENGWDGVVGDRGGEIATSGDPKSSDLL</sequence>
<feature type="domain" description="Major facilitator superfamily (MFS) profile" evidence="6">
    <location>
        <begin position="9"/>
        <end position="420"/>
    </location>
</feature>
<dbReference type="Gene3D" id="1.20.1250.20">
    <property type="entry name" value="MFS general substrate transporter like domains"/>
    <property type="match status" value="1"/>
</dbReference>
<dbReference type="PANTHER" id="PTHR23508">
    <property type="entry name" value="CARBOXYLIC ACID TRANSPORTER PROTEIN HOMOLOG"/>
    <property type="match status" value="1"/>
</dbReference>
<evidence type="ECO:0000256" key="1">
    <source>
        <dbReference type="ARBA" id="ARBA00004141"/>
    </source>
</evidence>
<keyword evidence="8" id="KW-1185">Reference proteome</keyword>
<feature type="transmembrane region" description="Helical" evidence="5">
    <location>
        <begin position="227"/>
        <end position="246"/>
    </location>
</feature>
<dbReference type="GO" id="GO:0005886">
    <property type="term" value="C:plasma membrane"/>
    <property type="evidence" value="ECO:0007669"/>
    <property type="project" value="TreeGrafter"/>
</dbReference>
<evidence type="ECO:0000256" key="3">
    <source>
        <dbReference type="ARBA" id="ARBA00022989"/>
    </source>
</evidence>
<proteinExistence type="predicted"/>
<evidence type="ECO:0000256" key="4">
    <source>
        <dbReference type="ARBA" id="ARBA00023136"/>
    </source>
</evidence>
<dbReference type="PANTHER" id="PTHR23508:SF10">
    <property type="entry name" value="CARBOXYLIC ACID TRANSPORTER PROTEIN HOMOLOG"/>
    <property type="match status" value="1"/>
</dbReference>
<dbReference type="EMBL" id="KB468168">
    <property type="protein sequence ID" value="PCH44783.1"/>
    <property type="molecule type" value="Genomic_DNA"/>
</dbReference>
<comment type="subcellular location">
    <subcellularLocation>
        <location evidence="1">Membrane</location>
        <topology evidence="1">Multi-pass membrane protein</topology>
    </subcellularLocation>
</comment>
<dbReference type="STRING" id="742152.A0A2H3JXS4"/>
<feature type="transmembrane region" description="Helical" evidence="5">
    <location>
        <begin position="146"/>
        <end position="173"/>
    </location>
</feature>
<feature type="transmembrane region" description="Helical" evidence="5">
    <location>
        <begin position="301"/>
        <end position="321"/>
    </location>
</feature>
<dbReference type="InterPro" id="IPR005828">
    <property type="entry name" value="MFS_sugar_transport-like"/>
</dbReference>
<dbReference type="AlphaFoldDB" id="A0A2H3JXS4"/>
<feature type="transmembrane region" description="Helical" evidence="5">
    <location>
        <begin position="396"/>
        <end position="416"/>
    </location>
</feature>
<evidence type="ECO:0000313" key="7">
    <source>
        <dbReference type="EMBL" id="PCH44783.1"/>
    </source>
</evidence>
<evidence type="ECO:0000256" key="2">
    <source>
        <dbReference type="ARBA" id="ARBA00022692"/>
    </source>
</evidence>
<feature type="transmembrane region" description="Helical" evidence="5">
    <location>
        <begin position="273"/>
        <end position="294"/>
    </location>
</feature>
<feature type="transmembrane region" description="Helical" evidence="5">
    <location>
        <begin position="76"/>
        <end position="98"/>
    </location>
</feature>
<evidence type="ECO:0000256" key="5">
    <source>
        <dbReference type="SAM" id="Phobius"/>
    </source>
</evidence>
<keyword evidence="4 5" id="KW-0472">Membrane</keyword>
<feature type="transmembrane region" description="Helical" evidence="5">
    <location>
        <begin position="327"/>
        <end position="345"/>
    </location>
</feature>
<reference evidence="7 8" key="1">
    <citation type="journal article" date="2012" name="Science">
        <title>The Paleozoic origin of enzymatic lignin decomposition reconstructed from 31 fungal genomes.</title>
        <authorList>
            <person name="Floudas D."/>
            <person name="Binder M."/>
            <person name="Riley R."/>
            <person name="Barry K."/>
            <person name="Blanchette R.A."/>
            <person name="Henrissat B."/>
            <person name="Martinez A.T."/>
            <person name="Otillar R."/>
            <person name="Spatafora J.W."/>
            <person name="Yadav J.S."/>
            <person name="Aerts A."/>
            <person name="Benoit I."/>
            <person name="Boyd A."/>
            <person name="Carlson A."/>
            <person name="Copeland A."/>
            <person name="Coutinho P.M."/>
            <person name="de Vries R.P."/>
            <person name="Ferreira P."/>
            <person name="Findley K."/>
            <person name="Foster B."/>
            <person name="Gaskell J."/>
            <person name="Glotzer D."/>
            <person name="Gorecki P."/>
            <person name="Heitman J."/>
            <person name="Hesse C."/>
            <person name="Hori C."/>
            <person name="Igarashi K."/>
            <person name="Jurgens J.A."/>
            <person name="Kallen N."/>
            <person name="Kersten P."/>
            <person name="Kohler A."/>
            <person name="Kuees U."/>
            <person name="Kumar T.K.A."/>
            <person name="Kuo A."/>
            <person name="LaButti K."/>
            <person name="Larrondo L.F."/>
            <person name="Lindquist E."/>
            <person name="Ling A."/>
            <person name="Lombard V."/>
            <person name="Lucas S."/>
            <person name="Lundell T."/>
            <person name="Martin R."/>
            <person name="McLaughlin D.J."/>
            <person name="Morgenstern I."/>
            <person name="Morin E."/>
            <person name="Murat C."/>
            <person name="Nagy L.G."/>
            <person name="Nolan M."/>
            <person name="Ohm R.A."/>
            <person name="Patyshakuliyeva A."/>
            <person name="Rokas A."/>
            <person name="Ruiz-Duenas F.J."/>
            <person name="Sabat G."/>
            <person name="Salamov A."/>
            <person name="Samejima M."/>
            <person name="Schmutz J."/>
            <person name="Slot J.C."/>
            <person name="St John F."/>
            <person name="Stenlid J."/>
            <person name="Sun H."/>
            <person name="Sun S."/>
            <person name="Syed K."/>
            <person name="Tsang A."/>
            <person name="Wiebenga A."/>
            <person name="Young D."/>
            <person name="Pisabarro A."/>
            <person name="Eastwood D.C."/>
            <person name="Martin F."/>
            <person name="Cullen D."/>
            <person name="Grigoriev I.V."/>
            <person name="Hibbett D.S."/>
        </authorList>
    </citation>
    <scope>NUCLEOTIDE SEQUENCE [LARGE SCALE GENOMIC DNA]</scope>
    <source>
        <strain evidence="7 8">MD-104</strain>
    </source>
</reference>
<dbReference type="Proteomes" id="UP000218811">
    <property type="component" value="Unassembled WGS sequence"/>
</dbReference>
<feature type="transmembrane region" description="Helical" evidence="5">
    <location>
        <begin position="179"/>
        <end position="199"/>
    </location>
</feature>
<dbReference type="InterPro" id="IPR036259">
    <property type="entry name" value="MFS_trans_sf"/>
</dbReference>
<dbReference type="InterPro" id="IPR020846">
    <property type="entry name" value="MFS_dom"/>
</dbReference>
<keyword evidence="3 5" id="KW-1133">Transmembrane helix</keyword>
<dbReference type="GO" id="GO:0046943">
    <property type="term" value="F:carboxylic acid transmembrane transporter activity"/>
    <property type="evidence" value="ECO:0007669"/>
    <property type="project" value="TreeGrafter"/>
</dbReference>
<evidence type="ECO:0000313" key="8">
    <source>
        <dbReference type="Proteomes" id="UP000218811"/>
    </source>
</evidence>
<keyword evidence="2 5" id="KW-0812">Transmembrane</keyword>
<name>A0A2H3JXS4_WOLCO</name>